<evidence type="ECO:0000313" key="1">
    <source>
        <dbReference type="EMBL" id="PWG60503.1"/>
    </source>
</evidence>
<organism evidence="1 2">
    <name type="scientific">Bifidobacterium catulorum</name>
    <dbReference type="NCBI Taxonomy" id="1630173"/>
    <lineage>
        <taxon>Bacteria</taxon>
        <taxon>Bacillati</taxon>
        <taxon>Actinomycetota</taxon>
        <taxon>Actinomycetes</taxon>
        <taxon>Bifidobacteriales</taxon>
        <taxon>Bifidobacteriaceae</taxon>
        <taxon>Bifidobacterium</taxon>
    </lineage>
</organism>
<sequence>MGVGLAWELTREILRDHTSNSYAALAGWSYTPTGAEIALWDGLEMEKRVRRRGWRPWKDAPDPLRAKPMEDPRRRAERLRRRQRLRERYHITE</sequence>
<gene>
    <name evidence="1" type="ORF">DF200_02610</name>
</gene>
<dbReference type="RefSeq" id="WP_109136730.1">
    <property type="nucleotide sequence ID" value="NZ_QFFN01000003.1"/>
</dbReference>
<protein>
    <submittedName>
        <fullName evidence="1">Uncharacterized protein</fullName>
    </submittedName>
</protein>
<dbReference type="OrthoDB" id="3234110at2"/>
<dbReference type="EMBL" id="QFFN01000003">
    <property type="protein sequence ID" value="PWG60503.1"/>
    <property type="molecule type" value="Genomic_DNA"/>
</dbReference>
<keyword evidence="2" id="KW-1185">Reference proteome</keyword>
<comment type="caution">
    <text evidence="1">The sequence shown here is derived from an EMBL/GenBank/DDBJ whole genome shotgun (WGS) entry which is preliminary data.</text>
</comment>
<reference evidence="1 2" key="1">
    <citation type="journal article" date="2018" name="Int. J. Syst. Evol. Microbiol.">
        <title>Bifidobacterium catulorum sp. nov., a novel taxon from the faeces of the baby common marmoset (Callithrix jacchus).</title>
        <authorList>
            <person name="Modesto M."/>
            <person name="Michelini S."/>
            <person name="Oki K."/>
            <person name="Biavati B."/>
            <person name="Watanabe K."/>
            <person name="Mattarelli P."/>
        </authorList>
    </citation>
    <scope>NUCLEOTIDE SEQUENCE [LARGE SCALE GENOMIC DNA]</scope>
    <source>
        <strain evidence="1 2">MRM 8.19</strain>
    </source>
</reference>
<dbReference type="Proteomes" id="UP000245753">
    <property type="component" value="Unassembled WGS sequence"/>
</dbReference>
<evidence type="ECO:0000313" key="2">
    <source>
        <dbReference type="Proteomes" id="UP000245753"/>
    </source>
</evidence>
<dbReference type="AlphaFoldDB" id="A0A2U2MUF7"/>
<accession>A0A2U2MUF7</accession>
<proteinExistence type="predicted"/>
<name>A0A2U2MUF7_9BIFI</name>